<sequence length="60" mass="6925">MALIYFLYQNFTLPYSINFSENKIKILTNNNTFACTGRGPWEVQNGLKPSFQPACDYKNV</sequence>
<evidence type="ECO:0000313" key="2">
    <source>
        <dbReference type="Proteomes" id="UP000276133"/>
    </source>
</evidence>
<dbReference type="AlphaFoldDB" id="A0A3M7R6T6"/>
<gene>
    <name evidence="1" type="ORF">BpHYR1_021379</name>
</gene>
<proteinExistence type="predicted"/>
<evidence type="ECO:0000313" key="1">
    <source>
        <dbReference type="EMBL" id="RNA19277.1"/>
    </source>
</evidence>
<protein>
    <submittedName>
        <fullName evidence="1">Uncharacterized protein</fullName>
    </submittedName>
</protein>
<accession>A0A3M7R6T6</accession>
<organism evidence="1 2">
    <name type="scientific">Brachionus plicatilis</name>
    <name type="common">Marine rotifer</name>
    <name type="synonym">Brachionus muelleri</name>
    <dbReference type="NCBI Taxonomy" id="10195"/>
    <lineage>
        <taxon>Eukaryota</taxon>
        <taxon>Metazoa</taxon>
        <taxon>Spiralia</taxon>
        <taxon>Gnathifera</taxon>
        <taxon>Rotifera</taxon>
        <taxon>Eurotatoria</taxon>
        <taxon>Monogononta</taxon>
        <taxon>Pseudotrocha</taxon>
        <taxon>Ploima</taxon>
        <taxon>Brachionidae</taxon>
        <taxon>Brachionus</taxon>
    </lineage>
</organism>
<dbReference type="Proteomes" id="UP000276133">
    <property type="component" value="Unassembled WGS sequence"/>
</dbReference>
<keyword evidence="2" id="KW-1185">Reference proteome</keyword>
<reference evidence="1 2" key="1">
    <citation type="journal article" date="2018" name="Sci. Rep.">
        <title>Genomic signatures of local adaptation to the degree of environmental predictability in rotifers.</title>
        <authorList>
            <person name="Franch-Gras L."/>
            <person name="Hahn C."/>
            <person name="Garcia-Roger E.M."/>
            <person name="Carmona M.J."/>
            <person name="Serra M."/>
            <person name="Gomez A."/>
        </authorList>
    </citation>
    <scope>NUCLEOTIDE SEQUENCE [LARGE SCALE GENOMIC DNA]</scope>
    <source>
        <strain evidence="1">HYR1</strain>
    </source>
</reference>
<name>A0A3M7R6T6_BRAPC</name>
<comment type="caution">
    <text evidence="1">The sequence shown here is derived from an EMBL/GenBank/DDBJ whole genome shotgun (WGS) entry which is preliminary data.</text>
</comment>
<dbReference type="EMBL" id="REGN01004078">
    <property type="protein sequence ID" value="RNA19277.1"/>
    <property type="molecule type" value="Genomic_DNA"/>
</dbReference>